<dbReference type="AlphaFoldDB" id="A0A437UK30"/>
<evidence type="ECO:0000313" key="5">
    <source>
        <dbReference type="Proteomes" id="UP000316316"/>
    </source>
</evidence>
<dbReference type="Gene3D" id="2.60.40.3860">
    <property type="match status" value="1"/>
</dbReference>
<dbReference type="EMBL" id="PDXQ01000001">
    <property type="protein sequence ID" value="TRZ35104.1"/>
    <property type="molecule type" value="Genomic_DNA"/>
</dbReference>
<sequence>MKKIVKVFLGTVLLLIAIGTREARATELSTTSEATYDLIEGGRQSFLLETEEGLAEVEISEVQNDSFGSPRLRAIKSGTYNVRYTSPSAWRANYRVSISNARITGAHSASASAITGSITSKRLSVTSSTEARYFITWKKQAIYINCGVRSAISGNSLRVSGF</sequence>
<protein>
    <recommendedName>
        <fullName evidence="1">DUF5626 domain-containing protein</fullName>
    </recommendedName>
</protein>
<gene>
    <name evidence="3" type="ORF">AUF17_13895</name>
    <name evidence="2" type="ORF">EK398_03500</name>
</gene>
<evidence type="ECO:0000313" key="4">
    <source>
        <dbReference type="Proteomes" id="UP000288388"/>
    </source>
</evidence>
<reference evidence="3 5" key="1">
    <citation type="submission" date="2017-10" db="EMBL/GenBank/DDBJ databases">
        <title>FDA dAtabase for Regulatory Grade micrObial Sequences (FDA-ARGOS): Supporting development and validation of Infectious Disease Dx tests.</title>
        <authorList>
            <person name="Campos J."/>
            <person name="Goldberg B."/>
            <person name="Tallon L.J."/>
            <person name="Sadzewicz L."/>
            <person name="Sengamalay N."/>
            <person name="Ott S."/>
            <person name="Godinez A."/>
            <person name="Nagaraj S."/>
            <person name="Vyas G."/>
            <person name="Aluvathingal J."/>
            <person name="Nadendla S."/>
            <person name="Geyer C."/>
            <person name="Nandy P."/>
            <person name="Hobson J."/>
            <person name="Sichtig H."/>
        </authorList>
    </citation>
    <scope>NUCLEOTIDE SEQUENCE [LARGE SCALE GENOMIC DNA]</scope>
    <source>
        <strain evidence="3 5">FDAARGOS_185</strain>
    </source>
</reference>
<evidence type="ECO:0000313" key="2">
    <source>
        <dbReference type="EMBL" id="RVU94002.1"/>
    </source>
</evidence>
<dbReference type="GeneID" id="69569758"/>
<proteinExistence type="predicted"/>
<dbReference type="RefSeq" id="WP_049218131.1">
    <property type="nucleotide sequence ID" value="NZ_CABGUH010000001.1"/>
</dbReference>
<dbReference type="Proteomes" id="UP000288388">
    <property type="component" value="Unassembled WGS sequence"/>
</dbReference>
<dbReference type="Proteomes" id="UP000316316">
    <property type="component" value="Unassembled WGS sequence"/>
</dbReference>
<dbReference type="InterPro" id="IPR040491">
    <property type="entry name" value="DUF5626"/>
</dbReference>
<evidence type="ECO:0000313" key="3">
    <source>
        <dbReference type="EMBL" id="TRZ35104.1"/>
    </source>
</evidence>
<feature type="domain" description="DUF5626" evidence="1">
    <location>
        <begin position="37"/>
        <end position="159"/>
    </location>
</feature>
<name>A0A437UK30_ENTAV</name>
<organism evidence="2 4">
    <name type="scientific">Enterococcus avium</name>
    <name type="common">Streptococcus avium</name>
    <dbReference type="NCBI Taxonomy" id="33945"/>
    <lineage>
        <taxon>Bacteria</taxon>
        <taxon>Bacillati</taxon>
        <taxon>Bacillota</taxon>
        <taxon>Bacilli</taxon>
        <taxon>Lactobacillales</taxon>
        <taxon>Enterococcaceae</taxon>
        <taxon>Enterococcus</taxon>
    </lineage>
</organism>
<accession>A0A437UK30</accession>
<evidence type="ECO:0000259" key="1">
    <source>
        <dbReference type="Pfam" id="PF18540"/>
    </source>
</evidence>
<dbReference type="EMBL" id="RYZS01000001">
    <property type="protein sequence ID" value="RVU94002.1"/>
    <property type="molecule type" value="Genomic_DNA"/>
</dbReference>
<dbReference type="Pfam" id="PF18540">
    <property type="entry name" value="DUF5626"/>
    <property type="match status" value="1"/>
</dbReference>
<reference evidence="2 4" key="2">
    <citation type="submission" date="2018-12" db="EMBL/GenBank/DDBJ databases">
        <title>A novel vanA-carrying plasmid in a clinical isolate of Enterococcus avium.</title>
        <authorList>
            <person name="Bernasconi O.J."/>
            <person name="Luzzaro F."/>
            <person name="Endimiani A."/>
        </authorList>
    </citation>
    <scope>NUCLEOTIDE SEQUENCE [LARGE SCALE GENOMIC DNA]</scope>
    <source>
        <strain evidence="2 4">LC0559/18</strain>
    </source>
</reference>
<comment type="caution">
    <text evidence="2">The sequence shown here is derived from an EMBL/GenBank/DDBJ whole genome shotgun (WGS) entry which is preliminary data.</text>
</comment>